<evidence type="ECO:0000313" key="4">
    <source>
        <dbReference type="Proteomes" id="UP001165378"/>
    </source>
</evidence>
<dbReference type="CDD" id="cd04301">
    <property type="entry name" value="NAT_SF"/>
    <property type="match status" value="1"/>
</dbReference>
<dbReference type="Proteomes" id="UP001165378">
    <property type="component" value="Unassembled WGS sequence"/>
</dbReference>
<proteinExistence type="predicted"/>
<dbReference type="PROSITE" id="PS51186">
    <property type="entry name" value="GNAT"/>
    <property type="match status" value="1"/>
</dbReference>
<comment type="caution">
    <text evidence="3">The sequence shown here is derived from an EMBL/GenBank/DDBJ whole genome shotgun (WGS) entry which is preliminary data.</text>
</comment>
<evidence type="ECO:0000259" key="2">
    <source>
        <dbReference type="PROSITE" id="PS51186"/>
    </source>
</evidence>
<gene>
    <name evidence="3" type="ORF">LZ495_41265</name>
</gene>
<reference evidence="3" key="1">
    <citation type="submission" date="2022-01" db="EMBL/GenBank/DDBJ databases">
        <title>Genome-Based Taxonomic Classification of the Phylum Actinobacteria.</title>
        <authorList>
            <person name="Gao Y."/>
        </authorList>
    </citation>
    <scope>NUCLEOTIDE SEQUENCE</scope>
    <source>
        <strain evidence="3">KLBMP 8922</strain>
    </source>
</reference>
<accession>A0AA41QB06</accession>
<evidence type="ECO:0000313" key="3">
    <source>
        <dbReference type="EMBL" id="MCF2533619.1"/>
    </source>
</evidence>
<dbReference type="Gene3D" id="3.40.630.30">
    <property type="match status" value="1"/>
</dbReference>
<evidence type="ECO:0000256" key="1">
    <source>
        <dbReference type="SAM" id="MobiDB-lite"/>
    </source>
</evidence>
<feature type="region of interest" description="Disordered" evidence="1">
    <location>
        <begin position="362"/>
        <end position="385"/>
    </location>
</feature>
<keyword evidence="4" id="KW-1185">Reference proteome</keyword>
<dbReference type="InterPro" id="IPR000182">
    <property type="entry name" value="GNAT_dom"/>
</dbReference>
<dbReference type="SUPFAM" id="SSF55729">
    <property type="entry name" value="Acyl-CoA N-acyltransferases (Nat)"/>
    <property type="match status" value="1"/>
</dbReference>
<feature type="domain" description="N-acetyltransferase" evidence="2">
    <location>
        <begin position="175"/>
        <end position="334"/>
    </location>
</feature>
<dbReference type="RefSeq" id="WP_235058387.1">
    <property type="nucleotide sequence ID" value="NZ_JAKFHA010000053.1"/>
</dbReference>
<name>A0AA41QB06_9ACTN</name>
<organism evidence="3 4">
    <name type="scientific">Yinghuangia soli</name>
    <dbReference type="NCBI Taxonomy" id="2908204"/>
    <lineage>
        <taxon>Bacteria</taxon>
        <taxon>Bacillati</taxon>
        <taxon>Actinomycetota</taxon>
        <taxon>Actinomycetes</taxon>
        <taxon>Kitasatosporales</taxon>
        <taxon>Streptomycetaceae</taxon>
        <taxon>Yinghuangia</taxon>
    </lineage>
</organism>
<dbReference type="EMBL" id="JAKFHA010000053">
    <property type="protein sequence ID" value="MCF2533619.1"/>
    <property type="molecule type" value="Genomic_DNA"/>
</dbReference>
<dbReference type="Pfam" id="PF00583">
    <property type="entry name" value="Acetyltransf_1"/>
    <property type="match status" value="1"/>
</dbReference>
<dbReference type="GO" id="GO:0016747">
    <property type="term" value="F:acyltransferase activity, transferring groups other than amino-acyl groups"/>
    <property type="evidence" value="ECO:0007669"/>
    <property type="project" value="InterPro"/>
</dbReference>
<protein>
    <submittedName>
        <fullName evidence="3">GNAT family N-acetyltransferase</fullName>
    </submittedName>
</protein>
<dbReference type="AlphaFoldDB" id="A0AA41QB06"/>
<dbReference type="InterPro" id="IPR016181">
    <property type="entry name" value="Acyl_CoA_acyltransferase"/>
</dbReference>
<sequence>MIELDRAWRIRLYELSAGLHAGTHSTADAVRLACDLLACGVETESTVAVAAEVWPFEDVRQAGEVIQRMLDDLGVGHPESDAAVDALVCDVLEAVVDGTLAPEVGAARLAELDSWDDRHGLTAFAFLSDEWWGSPMDDGERFRGRDRTLAAIRGEIRDEAVAHLAWADERRTRHFTLGPAAEHHAEFLADMLVEAVNWRTGSGLSRDEVLARPEFARYVRNWGSVLDIGSIAHDWEGTRIGAAWLRFFGADEPGFGFVGPRVPELSIAMAPGWRGKGIGTALLRDVLLSARHAGIPYVSLSVERANPAQRLYAAEGFATVASGPDSDTMVVHLPEPTADLYAGLPDFLRAQILEATRTTHRTLVEEAKTPGSAGSGPPTPCPRCS</sequence>